<dbReference type="InterPro" id="IPR023459">
    <property type="entry name" value="Tscrpt_elong_fac_GreA/B_fam"/>
</dbReference>
<dbReference type="GO" id="GO:0003677">
    <property type="term" value="F:DNA binding"/>
    <property type="evidence" value="ECO:0007669"/>
    <property type="project" value="InterPro"/>
</dbReference>
<dbReference type="OrthoDB" id="192847at2"/>
<dbReference type="Gene3D" id="1.10.286.20">
    <property type="match status" value="1"/>
</dbReference>
<dbReference type="HOGENOM" id="CLU_120358_1_1_6"/>
<dbReference type="PANTHER" id="PTHR30437:SF5">
    <property type="entry name" value="REGULATOR OF NUCLEOSIDE DIPHOSPHATE KINASE"/>
    <property type="match status" value="1"/>
</dbReference>
<proteinExistence type="predicted"/>
<keyword evidence="2" id="KW-0251">Elongation factor</keyword>
<dbReference type="GO" id="GO:0003746">
    <property type="term" value="F:translation elongation factor activity"/>
    <property type="evidence" value="ECO:0007669"/>
    <property type="project" value="UniProtKB-KW"/>
</dbReference>
<dbReference type="Proteomes" id="UP000001171">
    <property type="component" value="Chromosome"/>
</dbReference>
<protein>
    <submittedName>
        <fullName evidence="2">Transcription elongation factor family protein</fullName>
    </submittedName>
</protein>
<keyword evidence="3" id="KW-1185">Reference proteome</keyword>
<organism evidence="2 3">
    <name type="scientific">Idiomarina loihiensis (strain ATCC BAA-735 / DSM 15497 / L2-TR)</name>
    <dbReference type="NCBI Taxonomy" id="283942"/>
    <lineage>
        <taxon>Bacteria</taxon>
        <taxon>Pseudomonadati</taxon>
        <taxon>Pseudomonadota</taxon>
        <taxon>Gammaproteobacteria</taxon>
        <taxon>Alteromonadales</taxon>
        <taxon>Idiomarinaceae</taxon>
        <taxon>Idiomarina</taxon>
    </lineage>
</organism>
<dbReference type="SUPFAM" id="SSF54534">
    <property type="entry name" value="FKBP-like"/>
    <property type="match status" value="1"/>
</dbReference>
<dbReference type="KEGG" id="ilo:IL0629"/>
<dbReference type="PANTHER" id="PTHR30437">
    <property type="entry name" value="TRANSCRIPTION ELONGATION FACTOR GREA"/>
    <property type="match status" value="1"/>
</dbReference>
<dbReference type="STRING" id="283942.IL0629"/>
<feature type="domain" description="Transcription elongation factor GreA/GreB C-terminal" evidence="1">
    <location>
        <begin position="56"/>
        <end position="128"/>
    </location>
</feature>
<evidence type="ECO:0000313" key="3">
    <source>
        <dbReference type="Proteomes" id="UP000001171"/>
    </source>
</evidence>
<dbReference type="Gene3D" id="3.10.50.30">
    <property type="entry name" value="Transcription elongation factor, GreA/GreB, C-terminal domain"/>
    <property type="match status" value="1"/>
</dbReference>
<keyword evidence="2" id="KW-0648">Protein biosynthesis</keyword>
<dbReference type="InterPro" id="IPR001437">
    <property type="entry name" value="Tscrpt_elong_fac_GreA/B_C"/>
</dbReference>
<dbReference type="GO" id="GO:0006354">
    <property type="term" value="P:DNA-templated transcription elongation"/>
    <property type="evidence" value="ECO:0007669"/>
    <property type="project" value="TreeGrafter"/>
</dbReference>
<dbReference type="eggNOG" id="COG0782">
    <property type="taxonomic scope" value="Bacteria"/>
</dbReference>
<dbReference type="EMBL" id="AE017340">
    <property type="protein sequence ID" value="AAV81470.1"/>
    <property type="molecule type" value="Genomic_DNA"/>
</dbReference>
<name>Q5QX12_IDILO</name>
<dbReference type="Pfam" id="PF01272">
    <property type="entry name" value="GreA_GreB"/>
    <property type="match status" value="1"/>
</dbReference>
<evidence type="ECO:0000259" key="1">
    <source>
        <dbReference type="Pfam" id="PF01272"/>
    </source>
</evidence>
<reference evidence="2 3" key="1">
    <citation type="journal article" date="2004" name="Proc. Natl. Acad. Sci. U.S.A.">
        <title>Genome sequence of the deep-sea gamma-proteobacterium Idiomarina loihiensis reveals amino acid fermentation as a source of carbon and energy.</title>
        <authorList>
            <person name="Hou S."/>
            <person name="Saw J.H."/>
            <person name="Lee K.S."/>
            <person name="Freitas T.A."/>
            <person name="Belisle C."/>
            <person name="Kawarabayasi Y."/>
            <person name="Donachie S.P."/>
            <person name="Pikina A."/>
            <person name="Galperin M.Y."/>
            <person name="Koonin E.V."/>
            <person name="Makarova K.S."/>
            <person name="Omelchenko M.V."/>
            <person name="Sorokin A."/>
            <person name="Wolf Y.I."/>
            <person name="Li Q.X."/>
            <person name="Keum Y.S."/>
            <person name="Campbell S."/>
            <person name="Denery J."/>
            <person name="Aizawa S."/>
            <person name="Shibata S."/>
            <person name="Malahoff A."/>
            <person name="Alam M."/>
        </authorList>
    </citation>
    <scope>NUCLEOTIDE SEQUENCE [LARGE SCALE GENOMIC DNA]</scope>
    <source>
        <strain evidence="3">ATCC BAA-735 / DSM 15497 / L2-TR</strain>
    </source>
</reference>
<gene>
    <name evidence="2" type="primary">rnk</name>
    <name evidence="2" type="ordered locus">IL0629</name>
</gene>
<dbReference type="GO" id="GO:0032784">
    <property type="term" value="P:regulation of DNA-templated transcription elongation"/>
    <property type="evidence" value="ECO:0007669"/>
    <property type="project" value="InterPro"/>
</dbReference>
<evidence type="ECO:0000313" key="2">
    <source>
        <dbReference type="EMBL" id="AAV81470.1"/>
    </source>
</evidence>
<dbReference type="GO" id="GO:0070063">
    <property type="term" value="F:RNA polymerase binding"/>
    <property type="evidence" value="ECO:0007669"/>
    <property type="project" value="InterPro"/>
</dbReference>
<dbReference type="InterPro" id="IPR036953">
    <property type="entry name" value="GreA/GreB_C_sf"/>
</dbReference>
<dbReference type="AlphaFoldDB" id="Q5QX12"/>
<accession>Q5QX12</accession>
<sequence>MGENMNTRPNIVISCVDMAVIEHHLDETRLPREFLDELEVELARAKIVEPNVMPANVACLNRQVTFKVLETGKVFTKTLTAPDQVDKYDDSLSVFAPLGAALIGLSVGQSIQWKTNRGLQSVEIVHVAS</sequence>